<dbReference type="Pfam" id="PF23423">
    <property type="entry name" value="DUF7111"/>
    <property type="match status" value="1"/>
</dbReference>
<sequence>MRGRRADSLTYRAREGAVMTDTDADTAEADGITARYRETAEERVLEFERDGRSACVAQNREGYAMLKVRPSADGDELERYYGFDMALDHAAELLDCDPNDLPVPERAADMGM</sequence>
<reference evidence="1" key="2">
    <citation type="submission" date="2020-09" db="EMBL/GenBank/DDBJ databases">
        <authorList>
            <person name="Sun Q."/>
            <person name="Ohkuma M."/>
        </authorList>
    </citation>
    <scope>NUCLEOTIDE SEQUENCE</scope>
    <source>
        <strain evidence="1">JCM 16108</strain>
    </source>
</reference>
<dbReference type="EMBL" id="BMOO01000005">
    <property type="protein sequence ID" value="GGM73079.1"/>
    <property type="molecule type" value="Genomic_DNA"/>
</dbReference>
<dbReference type="InterPro" id="IPR055535">
    <property type="entry name" value="DUF7111"/>
</dbReference>
<proteinExistence type="predicted"/>
<evidence type="ECO:0000313" key="1">
    <source>
        <dbReference type="EMBL" id="GGM73079.1"/>
    </source>
</evidence>
<dbReference type="AlphaFoldDB" id="A0A830G2U1"/>
<dbReference type="Proteomes" id="UP000614609">
    <property type="component" value="Unassembled WGS sequence"/>
</dbReference>
<protein>
    <submittedName>
        <fullName evidence="1">Uncharacterized protein</fullName>
    </submittedName>
</protein>
<reference evidence="1" key="1">
    <citation type="journal article" date="2014" name="Int. J. Syst. Evol. Microbiol.">
        <title>Complete genome sequence of Corynebacterium casei LMG S-19264T (=DSM 44701T), isolated from a smear-ripened cheese.</title>
        <authorList>
            <consortium name="US DOE Joint Genome Institute (JGI-PGF)"/>
            <person name="Walter F."/>
            <person name="Albersmeier A."/>
            <person name="Kalinowski J."/>
            <person name="Ruckert C."/>
        </authorList>
    </citation>
    <scope>NUCLEOTIDE SEQUENCE</scope>
    <source>
        <strain evidence="1">JCM 16108</strain>
    </source>
</reference>
<organism evidence="1 2">
    <name type="scientific">Halarchaeum rubridurum</name>
    <dbReference type="NCBI Taxonomy" id="489911"/>
    <lineage>
        <taxon>Archaea</taxon>
        <taxon>Methanobacteriati</taxon>
        <taxon>Methanobacteriota</taxon>
        <taxon>Stenosarchaea group</taxon>
        <taxon>Halobacteria</taxon>
        <taxon>Halobacteriales</taxon>
        <taxon>Halobacteriaceae</taxon>
    </lineage>
</organism>
<evidence type="ECO:0000313" key="2">
    <source>
        <dbReference type="Proteomes" id="UP000614609"/>
    </source>
</evidence>
<comment type="caution">
    <text evidence="1">The sequence shown here is derived from an EMBL/GenBank/DDBJ whole genome shotgun (WGS) entry which is preliminary data.</text>
</comment>
<gene>
    <name evidence="1" type="ORF">GCM10009017_23840</name>
</gene>
<accession>A0A830G2U1</accession>
<name>A0A830G2U1_9EURY</name>
<keyword evidence="2" id="KW-1185">Reference proteome</keyword>